<feature type="transmembrane region" description="Helical" evidence="1">
    <location>
        <begin position="136"/>
        <end position="156"/>
    </location>
</feature>
<keyword evidence="3" id="KW-0407">Ion channel</keyword>
<protein>
    <submittedName>
        <fullName evidence="3">Two pore domain potassium channel family protein</fullName>
    </submittedName>
</protein>
<feature type="transmembrane region" description="Helical" evidence="1">
    <location>
        <begin position="35"/>
        <end position="52"/>
    </location>
</feature>
<dbReference type="SUPFAM" id="SSF81324">
    <property type="entry name" value="Voltage-gated potassium channels"/>
    <property type="match status" value="1"/>
</dbReference>
<comment type="caution">
    <text evidence="3">The sequence shown here is derived from an EMBL/GenBank/DDBJ whole genome shotgun (WGS) entry which is preliminary data.</text>
</comment>
<evidence type="ECO:0000256" key="1">
    <source>
        <dbReference type="SAM" id="Phobius"/>
    </source>
</evidence>
<evidence type="ECO:0000313" key="3">
    <source>
        <dbReference type="EMBL" id="TMI84923.1"/>
    </source>
</evidence>
<keyword evidence="1" id="KW-0472">Membrane</keyword>
<dbReference type="Pfam" id="PF07885">
    <property type="entry name" value="Ion_trans_2"/>
    <property type="match status" value="1"/>
</dbReference>
<feature type="transmembrane region" description="Helical" evidence="1">
    <location>
        <begin position="64"/>
        <end position="93"/>
    </location>
</feature>
<feature type="domain" description="Potassium channel" evidence="2">
    <location>
        <begin position="90"/>
        <end position="156"/>
    </location>
</feature>
<keyword evidence="1" id="KW-0812">Transmembrane</keyword>
<reference evidence="3 4" key="1">
    <citation type="journal article" date="2019" name="Nat. Microbiol.">
        <title>Mediterranean grassland soil C-N compound turnover is dependent on rainfall and depth, and is mediated by genomically divergent microorganisms.</title>
        <authorList>
            <person name="Diamond S."/>
            <person name="Andeer P.F."/>
            <person name="Li Z."/>
            <person name="Crits-Christoph A."/>
            <person name="Burstein D."/>
            <person name="Anantharaman K."/>
            <person name="Lane K.R."/>
            <person name="Thomas B.C."/>
            <person name="Pan C."/>
            <person name="Northen T.R."/>
            <person name="Banfield J.F."/>
        </authorList>
    </citation>
    <scope>NUCLEOTIDE SEQUENCE [LARGE SCALE GENOMIC DNA]</scope>
    <source>
        <strain evidence="3">NP_7</strain>
    </source>
</reference>
<dbReference type="Proteomes" id="UP000320048">
    <property type="component" value="Unassembled WGS sequence"/>
</dbReference>
<keyword evidence="3" id="KW-0813">Transport</keyword>
<accession>A0A537JMY7</accession>
<feature type="transmembrane region" description="Helical" evidence="1">
    <location>
        <begin position="105"/>
        <end position="124"/>
    </location>
</feature>
<dbReference type="AlphaFoldDB" id="A0A537JMY7"/>
<sequence>MRAVAVVAGLVIVVGILWDAFETVVLPRRITRRLRFVRIFFAPLWTAYAALMRRLPPGGRRENYLGYFGPLSIILLLAAWAVGMIIAFAMLLWGLGSHLASADGVPTLGTNLYMSGTTFFTLGLGDVTPRGTASRVVVVAEAGIGFGFLALVISYLPVLYQAFSRREVRITLLDAWAGSPPAAAELLRRLGAHDHMGVLASFLEEWETWAAETLESHIAYPTLSFFRSQHDNQSWLAALTTILDACALMMVGLRDFPSRGASLTFANARHVVVDISQIINVPPRSPTVDRLPPADLARVREILAEARLPLREGREADEELGRLRRMYEPYIHALSDHLLMPLPGWIAPPGQKDNWQKSRWK</sequence>
<name>A0A537JMY7_9BACT</name>
<evidence type="ECO:0000259" key="2">
    <source>
        <dbReference type="Pfam" id="PF07885"/>
    </source>
</evidence>
<keyword evidence="3" id="KW-0406">Ion transport</keyword>
<dbReference type="EMBL" id="VBAO01000011">
    <property type="protein sequence ID" value="TMI84923.1"/>
    <property type="molecule type" value="Genomic_DNA"/>
</dbReference>
<evidence type="ECO:0000313" key="4">
    <source>
        <dbReference type="Proteomes" id="UP000320048"/>
    </source>
</evidence>
<dbReference type="GO" id="GO:0034220">
    <property type="term" value="P:monoatomic ion transmembrane transport"/>
    <property type="evidence" value="ECO:0007669"/>
    <property type="project" value="UniProtKB-KW"/>
</dbReference>
<dbReference type="InterPro" id="IPR013099">
    <property type="entry name" value="K_chnl_dom"/>
</dbReference>
<organism evidence="3 4">
    <name type="scientific">Candidatus Segetimicrobium genomatis</name>
    <dbReference type="NCBI Taxonomy" id="2569760"/>
    <lineage>
        <taxon>Bacteria</taxon>
        <taxon>Bacillati</taxon>
        <taxon>Candidatus Sysuimicrobiota</taxon>
        <taxon>Candidatus Sysuimicrobiia</taxon>
        <taxon>Candidatus Sysuimicrobiales</taxon>
        <taxon>Candidatus Segetimicrobiaceae</taxon>
        <taxon>Candidatus Segetimicrobium</taxon>
    </lineage>
</organism>
<proteinExistence type="predicted"/>
<gene>
    <name evidence="3" type="ORF">E6H04_00355</name>
</gene>
<dbReference type="Gene3D" id="1.10.287.70">
    <property type="match status" value="1"/>
</dbReference>
<keyword evidence="1" id="KW-1133">Transmembrane helix</keyword>